<dbReference type="PROSITE" id="PS51679">
    <property type="entry name" value="SAM_MT_C5"/>
    <property type="match status" value="1"/>
</dbReference>
<keyword evidence="5" id="KW-0680">Restriction system</keyword>
<evidence type="ECO:0000256" key="1">
    <source>
        <dbReference type="ARBA" id="ARBA00011975"/>
    </source>
</evidence>
<dbReference type="GO" id="GO:0032259">
    <property type="term" value="P:methylation"/>
    <property type="evidence" value="ECO:0007669"/>
    <property type="project" value="UniProtKB-KW"/>
</dbReference>
<dbReference type="PROSITE" id="PS00095">
    <property type="entry name" value="C5_MTASE_2"/>
    <property type="match status" value="1"/>
</dbReference>
<dbReference type="InterPro" id="IPR029063">
    <property type="entry name" value="SAM-dependent_MTases_sf"/>
</dbReference>
<comment type="similarity">
    <text evidence="6 7">Belongs to the class I-like SAM-binding methyltransferase superfamily. C5-methyltransferase family.</text>
</comment>
<dbReference type="GO" id="GO:0009307">
    <property type="term" value="P:DNA restriction-modification system"/>
    <property type="evidence" value="ECO:0007669"/>
    <property type="project" value="UniProtKB-KW"/>
</dbReference>
<dbReference type="InterPro" id="IPR031303">
    <property type="entry name" value="C5_meth_CS"/>
</dbReference>
<dbReference type="InterPro" id="IPR050750">
    <property type="entry name" value="C5-MTase"/>
</dbReference>
<dbReference type="GO" id="GO:0003886">
    <property type="term" value="F:DNA (cytosine-5-)-methyltransferase activity"/>
    <property type="evidence" value="ECO:0007669"/>
    <property type="project" value="UniProtKB-EC"/>
</dbReference>
<evidence type="ECO:0000256" key="5">
    <source>
        <dbReference type="ARBA" id="ARBA00022747"/>
    </source>
</evidence>
<evidence type="ECO:0000256" key="2">
    <source>
        <dbReference type="ARBA" id="ARBA00022603"/>
    </source>
</evidence>
<evidence type="ECO:0000256" key="4">
    <source>
        <dbReference type="ARBA" id="ARBA00022691"/>
    </source>
</evidence>
<proteinExistence type="inferred from homology"/>
<keyword evidence="4 6" id="KW-0949">S-adenosyl-L-methionine</keyword>
<dbReference type="EMBL" id="JAQMLS010000005">
    <property type="protein sequence ID" value="MDB8741993.1"/>
    <property type="molecule type" value="Genomic_DNA"/>
</dbReference>
<evidence type="ECO:0000313" key="10">
    <source>
        <dbReference type="Proteomes" id="UP001211421"/>
    </source>
</evidence>
<dbReference type="Pfam" id="PF00145">
    <property type="entry name" value="DNA_methylase"/>
    <property type="match status" value="1"/>
</dbReference>
<feature type="active site" evidence="6">
    <location>
        <position position="132"/>
    </location>
</feature>
<evidence type="ECO:0000313" key="9">
    <source>
        <dbReference type="EMBL" id="MDB8741993.1"/>
    </source>
</evidence>
<reference evidence="9" key="1">
    <citation type="submission" date="2023-01" db="EMBL/GenBank/DDBJ databases">
        <title>Human gut microbiome strain richness.</title>
        <authorList>
            <person name="Chen-Liaw A."/>
        </authorList>
    </citation>
    <scope>NUCLEOTIDE SEQUENCE</scope>
    <source>
        <strain evidence="9">D59st1_B8_D59t2_181005</strain>
    </source>
</reference>
<dbReference type="Proteomes" id="UP001211421">
    <property type="component" value="Unassembled WGS sequence"/>
</dbReference>
<gene>
    <name evidence="9" type="primary">dcm</name>
    <name evidence="9" type="ORF">PNV70_07910</name>
</gene>
<evidence type="ECO:0000256" key="8">
    <source>
        <dbReference type="SAM" id="MobiDB-lite"/>
    </source>
</evidence>
<feature type="region of interest" description="Disordered" evidence="8">
    <location>
        <begin position="380"/>
        <end position="400"/>
    </location>
</feature>
<dbReference type="RefSeq" id="WP_195551557.1">
    <property type="nucleotide sequence ID" value="NZ_JADMNX010000005.1"/>
</dbReference>
<sequence length="474" mass="54414">MKITINELFSGIGAQFSALKKLGITCEVIHTSDIDQNAVLSYAAIHCGLTTEIINTYTEYPTREEMARQLTEINLGYDFQKNKPYNWYRLIKSKSKELEKYWLANKLSKNLGDISKLEYLEYADFWTYSFPCTDISVSGKQKGIIMGKTRSGLLYEVQRLLEKAKETSTLPKYLMLENVKNLVGKKFKPQFDEWLAWLDELGYNTYYKVLNAKDYGVPQNRERVFAISIRKDIDNGKFEFPQPFDNGVRLKDILEDNVDEKYYLTNTMIRGFIKHNENHTAKGTGFLWKPRDVNGIASTLRANGALAPTDNTILETNRCIQIGNLSLCNYDEMNRVYSREGCSPTLSTMQGGNRQPKIAEPIAYVKEATKKGYAEIHDGDSVNLEQPNSKTRRGRVGKGRAQTLTTSCNQAIVESQTKSFRVRKLTPRECYRLMGFKDKQFNKAQQFNSNSQLYKQAGNSIVVDVLYYIFRNLF</sequence>
<dbReference type="PANTHER" id="PTHR46098:SF1">
    <property type="entry name" value="TRNA (CYTOSINE(38)-C(5))-METHYLTRANSFERASE"/>
    <property type="match status" value="1"/>
</dbReference>
<dbReference type="Gene3D" id="3.40.50.150">
    <property type="entry name" value="Vaccinia Virus protein VP39"/>
    <property type="match status" value="1"/>
</dbReference>
<evidence type="ECO:0000256" key="3">
    <source>
        <dbReference type="ARBA" id="ARBA00022679"/>
    </source>
</evidence>
<name>A0AAW6DX20_9FIRM</name>
<accession>A0AAW6DX20</accession>
<evidence type="ECO:0000256" key="7">
    <source>
        <dbReference type="RuleBase" id="RU000416"/>
    </source>
</evidence>
<dbReference type="AlphaFoldDB" id="A0AAW6DX20"/>
<dbReference type="Gene3D" id="3.90.120.10">
    <property type="entry name" value="DNA Methylase, subunit A, domain 2"/>
    <property type="match status" value="1"/>
</dbReference>
<keyword evidence="3 6" id="KW-0808">Transferase</keyword>
<dbReference type="SUPFAM" id="SSF53335">
    <property type="entry name" value="S-adenosyl-L-methionine-dependent methyltransferases"/>
    <property type="match status" value="1"/>
</dbReference>
<protein>
    <recommendedName>
        <fullName evidence="1">DNA (cytosine-5-)-methyltransferase</fullName>
        <ecNumber evidence="1">2.1.1.37</ecNumber>
    </recommendedName>
</protein>
<dbReference type="PANTHER" id="PTHR46098">
    <property type="entry name" value="TRNA (CYTOSINE(38)-C(5))-METHYLTRANSFERASE"/>
    <property type="match status" value="1"/>
</dbReference>
<comment type="caution">
    <text evidence="9">The sequence shown here is derived from an EMBL/GenBank/DDBJ whole genome shotgun (WGS) entry which is preliminary data.</text>
</comment>
<keyword evidence="2 6" id="KW-0489">Methyltransferase</keyword>
<dbReference type="InterPro" id="IPR001525">
    <property type="entry name" value="C5_MeTfrase"/>
</dbReference>
<dbReference type="PRINTS" id="PR00105">
    <property type="entry name" value="C5METTRFRASE"/>
</dbReference>
<dbReference type="NCBIfam" id="TIGR00675">
    <property type="entry name" value="dcm"/>
    <property type="match status" value="1"/>
</dbReference>
<organism evidence="9 10">
    <name type="scientific">Ruminococcus bicirculans</name>
    <name type="common">ex Wegman et al. 2014</name>
    <dbReference type="NCBI Taxonomy" id="1160721"/>
    <lineage>
        <taxon>Bacteria</taxon>
        <taxon>Bacillati</taxon>
        <taxon>Bacillota</taxon>
        <taxon>Clostridia</taxon>
        <taxon>Eubacteriales</taxon>
        <taxon>Oscillospiraceae</taxon>
        <taxon>Ruminococcus</taxon>
    </lineage>
</organism>
<dbReference type="EC" id="2.1.1.37" evidence="1"/>
<evidence type="ECO:0000256" key="6">
    <source>
        <dbReference type="PROSITE-ProRule" id="PRU01016"/>
    </source>
</evidence>